<accession>A0ABN9WIE8</accession>
<sequence>MLWVACAVSLSCLSCSVFLVGGERIHRVGLDLKQLPEQQQQRLEQQLPLLWKQPEQQLPHGNDTSMSWMEVEANTSSSIPWVIQQAVTALVQSSPSGVIIGLFRSQVFNDALATFLQESSFLEQMLLRDDLLTEALCGAKAVSKLQAGWKSHRVPTGLWELRIRKMSCGEDCVSALKSEVERRHSASNATFANGCIDMPKLLASDGMTALFLKELSASPGLAKGLTPERMSSSFGQMEIKAYPKVLHGYPKSVRINVRNLRMKTGYHKELHPLPSTIAGIIDKMAPEALKQFLSGTLSGFIPALVSDAVMLAPEFPMVLNAALDQAKMDMWVEHVVSASGDIKFLTDQHRRCDTCPDIPRQSCKLHESLSTINAT</sequence>
<evidence type="ECO:0000313" key="3">
    <source>
        <dbReference type="Proteomes" id="UP001189429"/>
    </source>
</evidence>
<reference evidence="2" key="1">
    <citation type="submission" date="2023-10" db="EMBL/GenBank/DDBJ databases">
        <authorList>
            <person name="Chen Y."/>
            <person name="Shah S."/>
            <person name="Dougan E. K."/>
            <person name="Thang M."/>
            <person name="Chan C."/>
        </authorList>
    </citation>
    <scope>NUCLEOTIDE SEQUENCE [LARGE SCALE GENOMIC DNA]</scope>
</reference>
<proteinExistence type="predicted"/>
<evidence type="ECO:0000313" key="2">
    <source>
        <dbReference type="EMBL" id="CAK0884676.1"/>
    </source>
</evidence>
<dbReference type="EMBL" id="CAUYUJ010018572">
    <property type="protein sequence ID" value="CAK0884676.1"/>
    <property type="molecule type" value="Genomic_DNA"/>
</dbReference>
<organism evidence="2 3">
    <name type="scientific">Prorocentrum cordatum</name>
    <dbReference type="NCBI Taxonomy" id="2364126"/>
    <lineage>
        <taxon>Eukaryota</taxon>
        <taxon>Sar</taxon>
        <taxon>Alveolata</taxon>
        <taxon>Dinophyceae</taxon>
        <taxon>Prorocentrales</taxon>
        <taxon>Prorocentraceae</taxon>
        <taxon>Prorocentrum</taxon>
    </lineage>
</organism>
<name>A0ABN9WIE8_9DINO</name>
<keyword evidence="3" id="KW-1185">Reference proteome</keyword>
<feature type="chain" id="PRO_5045712609" evidence="1">
    <location>
        <begin position="23"/>
        <end position="375"/>
    </location>
</feature>
<dbReference type="Proteomes" id="UP001189429">
    <property type="component" value="Unassembled WGS sequence"/>
</dbReference>
<protein>
    <submittedName>
        <fullName evidence="2">Uncharacterized protein</fullName>
    </submittedName>
</protein>
<comment type="caution">
    <text evidence="2">The sequence shown here is derived from an EMBL/GenBank/DDBJ whole genome shotgun (WGS) entry which is preliminary data.</text>
</comment>
<evidence type="ECO:0000256" key="1">
    <source>
        <dbReference type="SAM" id="SignalP"/>
    </source>
</evidence>
<keyword evidence="1" id="KW-0732">Signal</keyword>
<gene>
    <name evidence="2" type="ORF">PCOR1329_LOCUS66507</name>
</gene>
<feature type="signal peptide" evidence="1">
    <location>
        <begin position="1"/>
        <end position="22"/>
    </location>
</feature>